<proteinExistence type="predicted"/>
<evidence type="ECO:0000313" key="3">
    <source>
        <dbReference type="Proteomes" id="UP001221757"/>
    </source>
</evidence>
<organism evidence="2 3">
    <name type="scientific">Mycena rosella</name>
    <name type="common">Pink bonnet</name>
    <name type="synonym">Agaricus rosellus</name>
    <dbReference type="NCBI Taxonomy" id="1033263"/>
    <lineage>
        <taxon>Eukaryota</taxon>
        <taxon>Fungi</taxon>
        <taxon>Dikarya</taxon>
        <taxon>Basidiomycota</taxon>
        <taxon>Agaricomycotina</taxon>
        <taxon>Agaricomycetes</taxon>
        <taxon>Agaricomycetidae</taxon>
        <taxon>Agaricales</taxon>
        <taxon>Marasmiineae</taxon>
        <taxon>Mycenaceae</taxon>
        <taxon>Mycena</taxon>
    </lineage>
</organism>
<keyword evidence="3" id="KW-1185">Reference proteome</keyword>
<accession>A0AAD7CHF1</accession>
<reference evidence="2" key="1">
    <citation type="submission" date="2023-03" db="EMBL/GenBank/DDBJ databases">
        <title>Massive genome expansion in bonnet fungi (Mycena s.s.) driven by repeated elements and novel gene families across ecological guilds.</title>
        <authorList>
            <consortium name="Lawrence Berkeley National Laboratory"/>
            <person name="Harder C.B."/>
            <person name="Miyauchi S."/>
            <person name="Viragh M."/>
            <person name="Kuo A."/>
            <person name="Thoen E."/>
            <person name="Andreopoulos B."/>
            <person name="Lu D."/>
            <person name="Skrede I."/>
            <person name="Drula E."/>
            <person name="Henrissat B."/>
            <person name="Morin E."/>
            <person name="Kohler A."/>
            <person name="Barry K."/>
            <person name="LaButti K."/>
            <person name="Morin E."/>
            <person name="Salamov A."/>
            <person name="Lipzen A."/>
            <person name="Mereny Z."/>
            <person name="Hegedus B."/>
            <person name="Baldrian P."/>
            <person name="Stursova M."/>
            <person name="Weitz H."/>
            <person name="Taylor A."/>
            <person name="Grigoriev I.V."/>
            <person name="Nagy L.G."/>
            <person name="Martin F."/>
            <person name="Kauserud H."/>
        </authorList>
    </citation>
    <scope>NUCLEOTIDE SEQUENCE</scope>
    <source>
        <strain evidence="2">CBHHK067</strain>
    </source>
</reference>
<name>A0AAD7CHF1_MYCRO</name>
<keyword evidence="1" id="KW-0732">Signal</keyword>
<evidence type="ECO:0000256" key="1">
    <source>
        <dbReference type="SAM" id="SignalP"/>
    </source>
</evidence>
<dbReference type="Proteomes" id="UP001221757">
    <property type="component" value="Unassembled WGS sequence"/>
</dbReference>
<protein>
    <submittedName>
        <fullName evidence="2">Uncharacterized protein</fullName>
    </submittedName>
</protein>
<evidence type="ECO:0000313" key="2">
    <source>
        <dbReference type="EMBL" id="KAJ7648826.1"/>
    </source>
</evidence>
<feature type="chain" id="PRO_5041914200" evidence="1">
    <location>
        <begin position="19"/>
        <end position="65"/>
    </location>
</feature>
<sequence length="65" mass="6904">MFRLIALAGLALLQAVSAGRYPSYGTLQTTNSSGVLNVSDLANLIETLQANDTDIRVVVFSSAKF</sequence>
<dbReference type="AlphaFoldDB" id="A0AAD7CHF1"/>
<gene>
    <name evidence="2" type="ORF">B0H17DRAFT_1215531</name>
</gene>
<dbReference type="EMBL" id="JARKIE010000375">
    <property type="protein sequence ID" value="KAJ7648826.1"/>
    <property type="molecule type" value="Genomic_DNA"/>
</dbReference>
<comment type="caution">
    <text evidence="2">The sequence shown here is derived from an EMBL/GenBank/DDBJ whole genome shotgun (WGS) entry which is preliminary data.</text>
</comment>
<feature type="signal peptide" evidence="1">
    <location>
        <begin position="1"/>
        <end position="18"/>
    </location>
</feature>